<evidence type="ECO:0000313" key="3">
    <source>
        <dbReference type="Proteomes" id="UP000051999"/>
    </source>
</evidence>
<dbReference type="InterPro" id="IPR010640">
    <property type="entry name" value="Low_temperature_requirement_A"/>
</dbReference>
<feature type="transmembrane region" description="Helical" evidence="1">
    <location>
        <begin position="165"/>
        <end position="181"/>
    </location>
</feature>
<dbReference type="EMBL" id="AZFF01000014">
    <property type="protein sequence ID" value="KRL53878.1"/>
    <property type="molecule type" value="Genomic_DNA"/>
</dbReference>
<feature type="transmembrane region" description="Helical" evidence="1">
    <location>
        <begin position="15"/>
        <end position="36"/>
    </location>
</feature>
<feature type="transmembrane region" description="Helical" evidence="1">
    <location>
        <begin position="135"/>
        <end position="159"/>
    </location>
</feature>
<evidence type="ECO:0000313" key="2">
    <source>
        <dbReference type="EMBL" id="KRL53878.1"/>
    </source>
</evidence>
<feature type="transmembrane region" description="Helical" evidence="1">
    <location>
        <begin position="103"/>
        <end position="123"/>
    </location>
</feature>
<dbReference type="RefSeq" id="WP_017261584.1">
    <property type="nucleotide sequence ID" value="NZ_AUAW01000017.1"/>
</dbReference>
<keyword evidence="1" id="KW-0472">Membrane</keyword>
<proteinExistence type="predicted"/>
<keyword evidence="3" id="KW-1185">Reference proteome</keyword>
<comment type="caution">
    <text evidence="2">The sequence shown here is derived from an EMBL/GenBank/DDBJ whole genome shotgun (WGS) entry which is preliminary data.</text>
</comment>
<dbReference type="OrthoDB" id="9798526at2"/>
<feature type="transmembrane region" description="Helical" evidence="1">
    <location>
        <begin position="42"/>
        <end position="61"/>
    </location>
</feature>
<accession>A0A0R1RAG4</accession>
<gene>
    <name evidence="2" type="ORF">FD35_GL000845</name>
</gene>
<dbReference type="Pfam" id="PF06772">
    <property type="entry name" value="LtrA"/>
    <property type="match status" value="1"/>
</dbReference>
<dbReference type="STRING" id="1114972.FD35_GL000845"/>
<feature type="transmembrane region" description="Helical" evidence="1">
    <location>
        <begin position="256"/>
        <end position="281"/>
    </location>
</feature>
<feature type="transmembrane region" description="Helical" evidence="1">
    <location>
        <begin position="201"/>
        <end position="220"/>
    </location>
</feature>
<protein>
    <submittedName>
        <fullName evidence="2">Low temperature requirement protein LtrA</fullName>
    </submittedName>
</protein>
<dbReference type="eggNOG" id="COG4292">
    <property type="taxonomic scope" value="Bacteria"/>
</dbReference>
<dbReference type="PATRIC" id="fig|1114972.6.peg.852"/>
<keyword evidence="1" id="KW-1133">Transmembrane helix</keyword>
<dbReference type="Proteomes" id="UP000051999">
    <property type="component" value="Unassembled WGS sequence"/>
</dbReference>
<dbReference type="AlphaFoldDB" id="A0A0R1RAG4"/>
<evidence type="ECO:0000256" key="1">
    <source>
        <dbReference type="SAM" id="Phobius"/>
    </source>
</evidence>
<feature type="transmembrane region" description="Helical" evidence="1">
    <location>
        <begin position="226"/>
        <end position="244"/>
    </location>
</feature>
<sequence>MRELRQHSEVSNIELFYDLIFAYAISRITTVLHLVHHDTIPALYLVEFAVMVFMFWTVWTYQTVLVNRFFQENIQHSVFMLFDMFIVIVLSQSLTPNFASTQITFPGATSLLLFSIAVQYLIRSRHLTDPRQLKVAYGLARILIITSVIGAITIIPWAPYSVREVVYILSMIYANIAPIFMKDRLTAFPAMFEHLTERYSLFTLLLFGEAIIAVTEVVNVHHFDWLSIPFFLIIVSLFWVYFTIYQQGIDRHKRTAGIALINIHYFVFVGLDLIAAVVTLYLKHELIGWQFALLMTIGLWFFLGGSAMMLATYGSHRANEHWRLLFGNATCAAMVAGAVIWVCRDWQDIVMVLIALFLLGIAWWWNREVSRLSTNTAE</sequence>
<keyword evidence="1" id="KW-0812">Transmembrane</keyword>
<organism evidence="2 3">
    <name type="scientific">Furfurilactobacillus rossiae DSM 15814</name>
    <dbReference type="NCBI Taxonomy" id="1114972"/>
    <lineage>
        <taxon>Bacteria</taxon>
        <taxon>Bacillati</taxon>
        <taxon>Bacillota</taxon>
        <taxon>Bacilli</taxon>
        <taxon>Lactobacillales</taxon>
        <taxon>Lactobacillaceae</taxon>
        <taxon>Furfurilactobacillus</taxon>
    </lineage>
</organism>
<dbReference type="PANTHER" id="PTHR36840:SF1">
    <property type="entry name" value="BLL5714 PROTEIN"/>
    <property type="match status" value="1"/>
</dbReference>
<name>A0A0R1RAG4_9LACO</name>
<dbReference type="PANTHER" id="PTHR36840">
    <property type="entry name" value="BLL5714 PROTEIN"/>
    <property type="match status" value="1"/>
</dbReference>
<feature type="transmembrane region" description="Helical" evidence="1">
    <location>
        <begin position="348"/>
        <end position="365"/>
    </location>
</feature>
<feature type="transmembrane region" description="Helical" evidence="1">
    <location>
        <begin position="322"/>
        <end position="342"/>
    </location>
</feature>
<feature type="transmembrane region" description="Helical" evidence="1">
    <location>
        <begin position="73"/>
        <end position="91"/>
    </location>
</feature>
<reference evidence="2 3" key="1">
    <citation type="journal article" date="2015" name="Genome Announc.">
        <title>Expanding the biotechnology potential of lactobacilli through comparative genomics of 213 strains and associated genera.</title>
        <authorList>
            <person name="Sun Z."/>
            <person name="Harris H.M."/>
            <person name="McCann A."/>
            <person name="Guo C."/>
            <person name="Argimon S."/>
            <person name="Zhang W."/>
            <person name="Yang X."/>
            <person name="Jeffery I.B."/>
            <person name="Cooney J.C."/>
            <person name="Kagawa T.F."/>
            <person name="Liu W."/>
            <person name="Song Y."/>
            <person name="Salvetti E."/>
            <person name="Wrobel A."/>
            <person name="Rasinkangas P."/>
            <person name="Parkhill J."/>
            <person name="Rea M.C."/>
            <person name="O'Sullivan O."/>
            <person name="Ritari J."/>
            <person name="Douillard F.P."/>
            <person name="Paul Ross R."/>
            <person name="Yang R."/>
            <person name="Briner A.E."/>
            <person name="Felis G.E."/>
            <person name="de Vos W.M."/>
            <person name="Barrangou R."/>
            <person name="Klaenhammer T.R."/>
            <person name="Caufield P.W."/>
            <person name="Cui Y."/>
            <person name="Zhang H."/>
            <person name="O'Toole P.W."/>
        </authorList>
    </citation>
    <scope>NUCLEOTIDE SEQUENCE [LARGE SCALE GENOMIC DNA]</scope>
    <source>
        <strain evidence="2 3">DSM 15814</strain>
    </source>
</reference>
<feature type="transmembrane region" description="Helical" evidence="1">
    <location>
        <begin position="287"/>
        <end position="310"/>
    </location>
</feature>